<dbReference type="Proteomes" id="UP000886501">
    <property type="component" value="Unassembled WGS sequence"/>
</dbReference>
<evidence type="ECO:0000313" key="2">
    <source>
        <dbReference type="Proteomes" id="UP000886501"/>
    </source>
</evidence>
<organism evidence="1 2">
    <name type="scientific">Thelephora ganbajun</name>
    <name type="common">Ganba fungus</name>
    <dbReference type="NCBI Taxonomy" id="370292"/>
    <lineage>
        <taxon>Eukaryota</taxon>
        <taxon>Fungi</taxon>
        <taxon>Dikarya</taxon>
        <taxon>Basidiomycota</taxon>
        <taxon>Agaricomycotina</taxon>
        <taxon>Agaricomycetes</taxon>
        <taxon>Thelephorales</taxon>
        <taxon>Thelephoraceae</taxon>
        <taxon>Thelephora</taxon>
    </lineage>
</organism>
<comment type="caution">
    <text evidence="1">The sequence shown here is derived from an EMBL/GenBank/DDBJ whole genome shotgun (WGS) entry which is preliminary data.</text>
</comment>
<reference evidence="1" key="1">
    <citation type="submission" date="2019-10" db="EMBL/GenBank/DDBJ databases">
        <authorList>
            <consortium name="DOE Joint Genome Institute"/>
            <person name="Kuo A."/>
            <person name="Miyauchi S."/>
            <person name="Kiss E."/>
            <person name="Drula E."/>
            <person name="Kohler A."/>
            <person name="Sanchez-Garcia M."/>
            <person name="Andreopoulos B."/>
            <person name="Barry K.W."/>
            <person name="Bonito G."/>
            <person name="Buee M."/>
            <person name="Carver A."/>
            <person name="Chen C."/>
            <person name="Cichocki N."/>
            <person name="Clum A."/>
            <person name="Culley D."/>
            <person name="Crous P.W."/>
            <person name="Fauchery L."/>
            <person name="Girlanda M."/>
            <person name="Hayes R."/>
            <person name="Keri Z."/>
            <person name="Labutti K."/>
            <person name="Lipzen A."/>
            <person name="Lombard V."/>
            <person name="Magnuson J."/>
            <person name="Maillard F."/>
            <person name="Morin E."/>
            <person name="Murat C."/>
            <person name="Nolan M."/>
            <person name="Ohm R."/>
            <person name="Pangilinan J."/>
            <person name="Pereira M."/>
            <person name="Perotto S."/>
            <person name="Peter M."/>
            <person name="Riley R."/>
            <person name="Sitrit Y."/>
            <person name="Stielow B."/>
            <person name="Szollosi G."/>
            <person name="Zifcakova L."/>
            <person name="Stursova M."/>
            <person name="Spatafora J.W."/>
            <person name="Tedersoo L."/>
            <person name="Vaario L.-M."/>
            <person name="Yamada A."/>
            <person name="Yan M."/>
            <person name="Wang P."/>
            <person name="Xu J."/>
            <person name="Bruns T."/>
            <person name="Baldrian P."/>
            <person name="Vilgalys R."/>
            <person name="Henrissat B."/>
            <person name="Grigoriev I.V."/>
            <person name="Hibbett D."/>
            <person name="Nagy L.G."/>
            <person name="Martin F.M."/>
        </authorList>
    </citation>
    <scope>NUCLEOTIDE SEQUENCE</scope>
    <source>
        <strain evidence="1">P2</strain>
    </source>
</reference>
<protein>
    <submittedName>
        <fullName evidence="1">Uncharacterized protein</fullName>
    </submittedName>
</protein>
<dbReference type="EMBL" id="MU118915">
    <property type="protein sequence ID" value="KAF9641921.1"/>
    <property type="molecule type" value="Genomic_DNA"/>
</dbReference>
<name>A0ACB6YWY2_THEGA</name>
<keyword evidence="2" id="KW-1185">Reference proteome</keyword>
<sequence length="319" mass="34015">MFVKNAVFFMAFVAFVNAMPVAEHRRPGPNSSTRIGTIIQPFLAGQGVSDGTGFWKREPHLGFPTKGATKGVTKGITKGITKGVYKGYARSSPGLDTDGDIDHPKSPSTASKPPPPPHGTGGSKGGNKAHVDTDDDDRLKSSHHEKGHKAHADTDHDDDDHLRSSHHGKEGHKAHVDTDHDDDRSRSPSTTSKPPSPPHGTGGSKPTAEPDLDSHIGVPIVHPKRAPFGTIFRELENILAGQAATSNFQSRSVAIDSELLTELQALVNVTITLLRAEGKDDSVNPFQTQIDALKSEVESGSVPTGELIRTAYSIASSYL</sequence>
<reference evidence="1" key="2">
    <citation type="journal article" date="2020" name="Nat. Commun.">
        <title>Large-scale genome sequencing of mycorrhizal fungi provides insights into the early evolution of symbiotic traits.</title>
        <authorList>
            <person name="Miyauchi S."/>
            <person name="Kiss E."/>
            <person name="Kuo A."/>
            <person name="Drula E."/>
            <person name="Kohler A."/>
            <person name="Sanchez-Garcia M."/>
            <person name="Morin E."/>
            <person name="Andreopoulos B."/>
            <person name="Barry K.W."/>
            <person name="Bonito G."/>
            <person name="Buee M."/>
            <person name="Carver A."/>
            <person name="Chen C."/>
            <person name="Cichocki N."/>
            <person name="Clum A."/>
            <person name="Culley D."/>
            <person name="Crous P.W."/>
            <person name="Fauchery L."/>
            <person name="Girlanda M."/>
            <person name="Hayes R.D."/>
            <person name="Keri Z."/>
            <person name="LaButti K."/>
            <person name="Lipzen A."/>
            <person name="Lombard V."/>
            <person name="Magnuson J."/>
            <person name="Maillard F."/>
            <person name="Murat C."/>
            <person name="Nolan M."/>
            <person name="Ohm R.A."/>
            <person name="Pangilinan J."/>
            <person name="Pereira M.F."/>
            <person name="Perotto S."/>
            <person name="Peter M."/>
            <person name="Pfister S."/>
            <person name="Riley R."/>
            <person name="Sitrit Y."/>
            <person name="Stielow J.B."/>
            <person name="Szollosi G."/>
            <person name="Zifcakova L."/>
            <person name="Stursova M."/>
            <person name="Spatafora J.W."/>
            <person name="Tedersoo L."/>
            <person name="Vaario L.M."/>
            <person name="Yamada A."/>
            <person name="Yan M."/>
            <person name="Wang P."/>
            <person name="Xu J."/>
            <person name="Bruns T."/>
            <person name="Baldrian P."/>
            <person name="Vilgalys R."/>
            <person name="Dunand C."/>
            <person name="Henrissat B."/>
            <person name="Grigoriev I.V."/>
            <person name="Hibbett D."/>
            <person name="Nagy L.G."/>
            <person name="Martin F.M."/>
        </authorList>
    </citation>
    <scope>NUCLEOTIDE SEQUENCE</scope>
    <source>
        <strain evidence="1">P2</strain>
    </source>
</reference>
<proteinExistence type="predicted"/>
<accession>A0ACB6YWY2</accession>
<gene>
    <name evidence="1" type="ORF">BDM02DRAFT_3124999</name>
</gene>
<evidence type="ECO:0000313" key="1">
    <source>
        <dbReference type="EMBL" id="KAF9641921.1"/>
    </source>
</evidence>